<feature type="compositionally biased region" description="Basic and acidic residues" evidence="1">
    <location>
        <begin position="291"/>
        <end position="300"/>
    </location>
</feature>
<feature type="region of interest" description="Disordered" evidence="1">
    <location>
        <begin position="271"/>
        <end position="382"/>
    </location>
</feature>
<protein>
    <recommendedName>
        <fullName evidence="2">Retrotransposon gag domain-containing protein</fullName>
    </recommendedName>
</protein>
<feature type="compositionally biased region" description="Low complexity" evidence="1">
    <location>
        <begin position="591"/>
        <end position="606"/>
    </location>
</feature>
<evidence type="ECO:0000313" key="4">
    <source>
        <dbReference type="Proteomes" id="UP001231189"/>
    </source>
</evidence>
<evidence type="ECO:0000259" key="2">
    <source>
        <dbReference type="Pfam" id="PF03732"/>
    </source>
</evidence>
<evidence type="ECO:0000256" key="1">
    <source>
        <dbReference type="SAM" id="MobiDB-lite"/>
    </source>
</evidence>
<feature type="compositionally biased region" description="Basic and acidic residues" evidence="1">
    <location>
        <begin position="339"/>
        <end position="350"/>
    </location>
</feature>
<evidence type="ECO:0000313" key="3">
    <source>
        <dbReference type="EMBL" id="KAK1605521.1"/>
    </source>
</evidence>
<feature type="region of interest" description="Disordered" evidence="1">
    <location>
        <begin position="210"/>
        <end position="229"/>
    </location>
</feature>
<gene>
    <name evidence="3" type="ORF">QYE76_029194</name>
</gene>
<dbReference type="AlphaFoldDB" id="A0AAD8QMD4"/>
<dbReference type="PANTHER" id="PTHR33223:SF8">
    <property type="entry name" value="OS04G0172440 PROTEIN"/>
    <property type="match status" value="1"/>
</dbReference>
<accession>A0AAD8QMD4</accession>
<sequence>MTIPRHLAPTVGPSASAAGVFIRTGLTTTTGERVASGLVWRFGSLDCVSDNAGCFADRPFPAGGNIISFGGFDVYVATVAPPRYPREIVRCASPPPGAGASLTTTGPCIMQEVMATGDDAGGKSTRIRGPVFGARSRCRRIRLGRKGAATTDLEEHRQLLLKQTEELAAAKRQWEITQREFNRAHGLTPAGDNPSRAGQIRRRGGGLGAEIARDGAESPAPSAEQPVYNTPDKNMLAAEAAAEELHRLEGAELRRQTERVTELLKAANRLTKDPRYAHAPRASHARGAAGNDRDGPRDTAESASPAPSRRGDSRNTHASSSRTSRPPSGNSGRSRPPSSRHDEEEYERPSTIKHRAAPEASGQRQPARSRLGPRVEPADARDRLDRLVESRIAEEEGPAGPKCFGPRILNEPMIDGFQLPRDTPKYDGTAKPEDWLQDYSTAVGIAKGNKRWAVRYSPLMLLGSARTWLNNLPAGSINGWLDFEDAFISNFTGTYRRPGRPQQLEMCKQGADETDRAYLTRWCEMRNSCEGVHEIQAVGFFMAGCRLTPCCGTRLRDEPKTMAALMAIADNRRDNYRGKRHSDQPDRRYGSAHVAAVSDHAAAGGSRRQKQTDRPWKPKYTFEQMLDSPCKYHSGKNPSNHTTRDCHFMKRLTSGEPLPPPPPPPPAGGPGGQAGAEANNLEHHEANQVHHGGRYLAEDATYIIFTSEPEDKTSQQRRSLEVNAVMPPVPQYLQLVRAGHHF</sequence>
<dbReference type="Pfam" id="PF03732">
    <property type="entry name" value="Retrotrans_gag"/>
    <property type="match status" value="1"/>
</dbReference>
<reference evidence="3" key="1">
    <citation type="submission" date="2023-07" db="EMBL/GenBank/DDBJ databases">
        <title>A chromosome-level genome assembly of Lolium multiflorum.</title>
        <authorList>
            <person name="Chen Y."/>
            <person name="Copetti D."/>
            <person name="Kolliker R."/>
            <person name="Studer B."/>
        </authorList>
    </citation>
    <scope>NUCLEOTIDE SEQUENCE</scope>
    <source>
        <strain evidence="3">02402/16</strain>
        <tissue evidence="3">Leaf</tissue>
    </source>
</reference>
<dbReference type="EMBL" id="JAUUTY010000007">
    <property type="protein sequence ID" value="KAK1605521.1"/>
    <property type="molecule type" value="Genomic_DNA"/>
</dbReference>
<feature type="compositionally biased region" description="Basic and acidic residues" evidence="1">
    <location>
        <begin position="573"/>
        <end position="589"/>
    </location>
</feature>
<feature type="region of interest" description="Disordered" evidence="1">
    <location>
        <begin position="651"/>
        <end position="677"/>
    </location>
</feature>
<feature type="compositionally biased region" description="Low complexity" evidence="1">
    <location>
        <begin position="319"/>
        <end position="337"/>
    </location>
</feature>
<dbReference type="PANTHER" id="PTHR33223">
    <property type="entry name" value="CCHC-TYPE DOMAIN-CONTAINING PROTEIN"/>
    <property type="match status" value="1"/>
</dbReference>
<feature type="domain" description="Retrotransposon gag" evidence="2">
    <location>
        <begin position="458"/>
        <end position="544"/>
    </location>
</feature>
<keyword evidence="4" id="KW-1185">Reference proteome</keyword>
<feature type="region of interest" description="Disordered" evidence="1">
    <location>
        <begin position="573"/>
        <end position="617"/>
    </location>
</feature>
<proteinExistence type="predicted"/>
<comment type="caution">
    <text evidence="3">The sequence shown here is derived from an EMBL/GenBank/DDBJ whole genome shotgun (WGS) entry which is preliminary data.</text>
</comment>
<feature type="compositionally biased region" description="Pro residues" evidence="1">
    <location>
        <begin position="657"/>
        <end position="668"/>
    </location>
</feature>
<dbReference type="InterPro" id="IPR005162">
    <property type="entry name" value="Retrotrans_gag_dom"/>
</dbReference>
<dbReference type="Proteomes" id="UP001231189">
    <property type="component" value="Unassembled WGS sequence"/>
</dbReference>
<name>A0AAD8QMD4_LOLMU</name>
<organism evidence="3 4">
    <name type="scientific">Lolium multiflorum</name>
    <name type="common">Italian ryegrass</name>
    <name type="synonym">Lolium perenne subsp. multiflorum</name>
    <dbReference type="NCBI Taxonomy" id="4521"/>
    <lineage>
        <taxon>Eukaryota</taxon>
        <taxon>Viridiplantae</taxon>
        <taxon>Streptophyta</taxon>
        <taxon>Embryophyta</taxon>
        <taxon>Tracheophyta</taxon>
        <taxon>Spermatophyta</taxon>
        <taxon>Magnoliopsida</taxon>
        <taxon>Liliopsida</taxon>
        <taxon>Poales</taxon>
        <taxon>Poaceae</taxon>
        <taxon>BOP clade</taxon>
        <taxon>Pooideae</taxon>
        <taxon>Poodae</taxon>
        <taxon>Poeae</taxon>
        <taxon>Poeae Chloroplast Group 2 (Poeae type)</taxon>
        <taxon>Loliodinae</taxon>
        <taxon>Loliinae</taxon>
        <taxon>Lolium</taxon>
    </lineage>
</organism>